<feature type="transmembrane region" description="Helical" evidence="1">
    <location>
        <begin position="569"/>
        <end position="590"/>
    </location>
</feature>
<accession>A0A0N5AD38</accession>
<evidence type="ECO:0000313" key="4">
    <source>
        <dbReference type="Proteomes" id="UP000046393"/>
    </source>
</evidence>
<dbReference type="Pfam" id="PF01171">
    <property type="entry name" value="ATP_bind_3"/>
    <property type="match status" value="1"/>
</dbReference>
<dbReference type="InterPro" id="IPR011063">
    <property type="entry name" value="TilS/TtcA_N"/>
</dbReference>
<dbReference type="SUPFAM" id="SSF52402">
    <property type="entry name" value="Adenine nucleotide alpha hydrolases-like"/>
    <property type="match status" value="1"/>
</dbReference>
<dbReference type="AlphaFoldDB" id="A0A0N5AD38"/>
<dbReference type="SUPFAM" id="SSF53383">
    <property type="entry name" value="PLP-dependent transferases"/>
    <property type="match status" value="1"/>
</dbReference>
<name>A0A0N5AD38_9BILA</name>
<dbReference type="WBParaSite" id="SMUV_0000207201-mRNA-1">
    <property type="protein sequence ID" value="SMUV_0000207201-mRNA-1"/>
    <property type="gene ID" value="SMUV_0000207201"/>
</dbReference>
<dbReference type="STRING" id="451379.A0A0N5AD38"/>
<dbReference type="CDD" id="cd24138">
    <property type="entry name" value="TtcA-like"/>
    <property type="match status" value="1"/>
</dbReference>
<keyword evidence="1" id="KW-0812">Transmembrane</keyword>
<evidence type="ECO:0000313" key="5">
    <source>
        <dbReference type="WBParaSite" id="SMUV_0000207201-mRNA-1"/>
    </source>
</evidence>
<evidence type="ECO:0000259" key="2">
    <source>
        <dbReference type="Pfam" id="PF00266"/>
    </source>
</evidence>
<evidence type="ECO:0000256" key="1">
    <source>
        <dbReference type="SAM" id="Phobius"/>
    </source>
</evidence>
<dbReference type="InterPro" id="IPR015424">
    <property type="entry name" value="PyrdxlP-dep_Trfase"/>
</dbReference>
<keyword evidence="1" id="KW-1133">Transmembrane helix</keyword>
<protein>
    <submittedName>
        <fullName evidence="5">Aminotran_5 domain-containing protein</fullName>
    </submittedName>
</protein>
<dbReference type="InterPro" id="IPR014729">
    <property type="entry name" value="Rossmann-like_a/b/a_fold"/>
</dbReference>
<dbReference type="Gene3D" id="3.40.50.620">
    <property type="entry name" value="HUPs"/>
    <property type="match status" value="1"/>
</dbReference>
<evidence type="ECO:0000259" key="3">
    <source>
        <dbReference type="Pfam" id="PF01171"/>
    </source>
</evidence>
<dbReference type="Gene3D" id="3.40.640.10">
    <property type="entry name" value="Type I PLP-dependent aspartate aminotransferase-like (Major domain)"/>
    <property type="match status" value="1"/>
</dbReference>
<dbReference type="PANTHER" id="PTHR43686:SF1">
    <property type="entry name" value="AMINOTRAN_5 DOMAIN-CONTAINING PROTEIN"/>
    <property type="match status" value="1"/>
</dbReference>
<sequence length="1032" mass="116902">MAGKVFNGRIPKYSEISGEDPPMPSTASSRILEWISNNEIGKNTIIQTAFGNRKVCYCDYTGSARSLADIEEYIRTEVLPLYGNAHSSVTVTSEQSALFLDEARDVVRNAVGAGEQDAILFVGNGATAAVELLVHLLNLTKYVVVMSIQEHHSNMLPWTEHCEEAFIIGETDYGDINVSELEEVLEKIAEKYGSDVAVLGAFTAASNITGIISNIEEVNSVLYKFGVISVWDYASAAPYIDIQMNTNTPKSALFFSGHKFVGGVQTPGVLIVKKHLIKSTIPKRIGGGTVFFVSKTSHSYLKNVEYREEGGTPDIVGAVRLALALKLKAAVGFALISEKEQLISKLVTEFVSKNSNIILLGAPRVRKRLAVFSFVISDPVSGLFFHHNYISALLNDLFGIQSRAGCACAGPYAQYLLGINEELALKYHQCLMEDGRLDRELLRRSGEYSEMEMLRPGFIRISFPFFASLSIVNFVLKAVAFVAQNARRFITQYQLDCQSGEWHHCRQRVFRSRKWLGFVSFTPDGLVTRQASNSNVGQYGVDFHAEDLFVEAEKFADEAEKSKFKVFLYLRYHLLYCFCKLLVLCCFIVVDGRNVLDEETKKLQWFCMGNEINEQKNNDEIKRLLPFYPKKYDLLPNETYDTCVKEYSTTHEYKFYKKSIDSSDTEAEIKETNGSFDEDCHLISSSLDNVGKSYLEQFKGQTEKPVLDDSCSFKCEIATCCSTKKVSYDKEEWNKRIIIRVRENVSREEIEKQPWVRPFGDLYKKAVYALHSFNMIQDGDRVLVCLSGGKDSLSLLHILHYYQERARKHKKADFCLGAITVDPCSSGYNPEPLIEYCKALNIEYFYEKQDILGEAAKLPKCRSICGYCSRMKRGRLTAAAKLHGYNVLAMGHHLDDLAESFLMSAFQNGSLNTMKAQYKIRKADIRIIRPLIYVREKNLKEFAEKNLLPVIAENCPACFERPKERHRLKQLLASYELIYPQLFASIRSALHPLMLVDAAHTSEMRRMAIDNIIQTYVTREKDRGEDSEYNEV</sequence>
<dbReference type="Pfam" id="PF00266">
    <property type="entry name" value="Aminotran_5"/>
    <property type="match status" value="1"/>
</dbReference>
<feature type="domain" description="Aminotransferase class V" evidence="2">
    <location>
        <begin position="57"/>
        <end position="415"/>
    </location>
</feature>
<organism evidence="4 5">
    <name type="scientific">Syphacia muris</name>
    <dbReference type="NCBI Taxonomy" id="451379"/>
    <lineage>
        <taxon>Eukaryota</taxon>
        <taxon>Metazoa</taxon>
        <taxon>Ecdysozoa</taxon>
        <taxon>Nematoda</taxon>
        <taxon>Chromadorea</taxon>
        <taxon>Rhabditida</taxon>
        <taxon>Spirurina</taxon>
        <taxon>Oxyuridomorpha</taxon>
        <taxon>Oxyuroidea</taxon>
        <taxon>Oxyuridae</taxon>
        <taxon>Syphacia</taxon>
    </lineage>
</organism>
<dbReference type="InterPro" id="IPR015422">
    <property type="entry name" value="PyrdxlP-dep_Trfase_small"/>
</dbReference>
<dbReference type="Proteomes" id="UP000046393">
    <property type="component" value="Unplaced"/>
</dbReference>
<proteinExistence type="predicted"/>
<dbReference type="InterPro" id="IPR015421">
    <property type="entry name" value="PyrdxlP-dep_Trfase_major"/>
</dbReference>
<dbReference type="Gene3D" id="3.90.1150.10">
    <property type="entry name" value="Aspartate Aminotransferase, domain 1"/>
    <property type="match status" value="1"/>
</dbReference>
<dbReference type="PANTHER" id="PTHR43686">
    <property type="entry name" value="SULFURTRANSFERASE-RELATED"/>
    <property type="match status" value="1"/>
</dbReference>
<dbReference type="InterPro" id="IPR000192">
    <property type="entry name" value="Aminotrans_V_dom"/>
</dbReference>
<keyword evidence="1" id="KW-0472">Membrane</keyword>
<reference evidence="5" key="1">
    <citation type="submission" date="2016-04" db="UniProtKB">
        <authorList>
            <consortium name="WormBaseParasite"/>
        </authorList>
    </citation>
    <scope>IDENTIFICATION</scope>
</reference>
<feature type="domain" description="tRNA(Ile)-lysidine/2-thiocytidine synthase N-terminal" evidence="3">
    <location>
        <begin position="782"/>
        <end position="951"/>
    </location>
</feature>
<keyword evidence="4" id="KW-1185">Reference proteome</keyword>
<feature type="transmembrane region" description="Helical" evidence="1">
    <location>
        <begin position="461"/>
        <end position="483"/>
    </location>
</feature>